<comment type="similarity">
    <text evidence="1">Belongs to the peptidase C59 family.</text>
</comment>
<accession>A0A1C2ITR7</accession>
<comment type="caution">
    <text evidence="5">The sequence shown here is derived from an EMBL/GenBank/DDBJ whole genome shotgun (WGS) entry which is preliminary data.</text>
</comment>
<evidence type="ECO:0000256" key="1">
    <source>
        <dbReference type="ARBA" id="ARBA00006625"/>
    </source>
</evidence>
<evidence type="ECO:0000259" key="4">
    <source>
        <dbReference type="Pfam" id="PF02275"/>
    </source>
</evidence>
<dbReference type="Proteomes" id="UP000094893">
    <property type="component" value="Unassembled WGS sequence"/>
</dbReference>
<dbReference type="EMBL" id="LWSA01000081">
    <property type="protein sequence ID" value="OCX74032.1"/>
    <property type="molecule type" value="Genomic_DNA"/>
</dbReference>
<evidence type="ECO:0000256" key="2">
    <source>
        <dbReference type="ARBA" id="ARBA00022801"/>
    </source>
</evidence>
<dbReference type="Gene3D" id="3.60.60.10">
    <property type="entry name" value="Penicillin V Acylase, Chain A"/>
    <property type="match status" value="1"/>
</dbReference>
<dbReference type="CDD" id="cd01902">
    <property type="entry name" value="Ntn_CGH"/>
    <property type="match status" value="1"/>
</dbReference>
<evidence type="ECO:0000256" key="3">
    <source>
        <dbReference type="SAM" id="SignalP"/>
    </source>
</evidence>
<dbReference type="InterPro" id="IPR052193">
    <property type="entry name" value="Peptidase_C59"/>
</dbReference>
<reference evidence="5 6" key="1">
    <citation type="journal article" date="2016" name="Int. J. Mol. Sci.">
        <title>Comparative genomics of the extreme acidophile Acidithiobacillus thiooxidans reveals intraspecific divergence and niche adaptation.</title>
        <authorList>
            <person name="Zhang X."/>
            <person name="Feng X."/>
            <person name="Tao J."/>
            <person name="Ma L."/>
            <person name="Xiao Y."/>
            <person name="Liang Y."/>
            <person name="Liu X."/>
            <person name="Yin H."/>
        </authorList>
    </citation>
    <scope>NUCLEOTIDE SEQUENCE [LARGE SCALE GENOMIC DNA]</scope>
    <source>
        <strain evidence="5 6">A02</strain>
    </source>
</reference>
<sequence length="355" mass="38909">MKLKRQWVLLGVVAAVFAAGSADACTRVVYHGKDGLVITGRTMDWKDPMHSRLWIFPKGLEHEGGAGRNSVHWVSRYGSVVVTSLNAAVSDGMNQKGLVANMLWLAGSKYPDDCGKEPRLSIAAWAQYFLDNFSSVKEAVASIKAHPLCVVSDKIPGTDRYTTLHLSISDANGNSAIFEYIDGKLVIHEGREYQVMTNDPEYSQQLAIEKYWNQIGGTTFLPGTNRAADRFARAAFYIHAIPKTANQSVGAAEVMSVLQNVSVPMGISTPGQPNISSTRWRVVADQTGLKYYYNSVSSMDTFWVNLHQADLKKGAPILQLPMGQGQVYSGDVTADFKPVGKPFEFVTVSPEKTQP</sequence>
<dbReference type="eggNOG" id="COG3049">
    <property type="taxonomic scope" value="Bacteria"/>
</dbReference>
<gene>
    <name evidence="5" type="ORF">A6P07_06690</name>
</gene>
<keyword evidence="2 5" id="KW-0378">Hydrolase</keyword>
<evidence type="ECO:0000313" key="6">
    <source>
        <dbReference type="Proteomes" id="UP000094893"/>
    </source>
</evidence>
<dbReference type="Pfam" id="PF02275">
    <property type="entry name" value="CBAH"/>
    <property type="match status" value="1"/>
</dbReference>
<dbReference type="InterPro" id="IPR029055">
    <property type="entry name" value="Ntn_hydrolases_N"/>
</dbReference>
<evidence type="ECO:0000313" key="5">
    <source>
        <dbReference type="EMBL" id="OCX74032.1"/>
    </source>
</evidence>
<organism evidence="5 6">
    <name type="scientific">Acidithiobacillus thiooxidans</name>
    <name type="common">Thiobacillus thiooxidans</name>
    <dbReference type="NCBI Taxonomy" id="930"/>
    <lineage>
        <taxon>Bacteria</taxon>
        <taxon>Pseudomonadati</taxon>
        <taxon>Pseudomonadota</taxon>
        <taxon>Acidithiobacillia</taxon>
        <taxon>Acidithiobacillales</taxon>
        <taxon>Acidithiobacillaceae</taxon>
        <taxon>Acidithiobacillus</taxon>
    </lineage>
</organism>
<feature type="chain" id="PRO_5009838026" evidence="3">
    <location>
        <begin position="25"/>
        <end position="355"/>
    </location>
</feature>
<protein>
    <submittedName>
        <fullName evidence="5">Choloylglycine hydrolase</fullName>
    </submittedName>
</protein>
<dbReference type="SUPFAM" id="SSF56235">
    <property type="entry name" value="N-terminal nucleophile aminohydrolases (Ntn hydrolases)"/>
    <property type="match status" value="1"/>
</dbReference>
<dbReference type="AlphaFoldDB" id="A0A1C2ITR7"/>
<feature type="signal peptide" evidence="3">
    <location>
        <begin position="1"/>
        <end position="24"/>
    </location>
</feature>
<dbReference type="InterPro" id="IPR029132">
    <property type="entry name" value="CBAH/NAAA_C"/>
</dbReference>
<dbReference type="PANTHER" id="PTHR35527">
    <property type="entry name" value="CHOLOYLGLYCINE HYDROLASE"/>
    <property type="match status" value="1"/>
</dbReference>
<proteinExistence type="inferred from homology"/>
<name>A0A1C2ITR7_ACITH</name>
<feature type="domain" description="Choloylglycine hydrolase/NAAA C-terminal" evidence="4">
    <location>
        <begin position="25"/>
        <end position="312"/>
    </location>
</feature>
<keyword evidence="3" id="KW-0732">Signal</keyword>
<dbReference type="PANTHER" id="PTHR35527:SF2">
    <property type="entry name" value="HYDROLASE"/>
    <property type="match status" value="1"/>
</dbReference>
<dbReference type="GO" id="GO:0016787">
    <property type="term" value="F:hydrolase activity"/>
    <property type="evidence" value="ECO:0007669"/>
    <property type="project" value="UniProtKB-KW"/>
</dbReference>